<accession>A0A117EG29</accession>
<feature type="domain" description="Putative glycogen debranching enzyme N-terminal" evidence="2">
    <location>
        <begin position="118"/>
        <end position="254"/>
    </location>
</feature>
<gene>
    <name evidence="4" type="ORF">SsS58_06916</name>
</gene>
<dbReference type="InterPro" id="IPR032856">
    <property type="entry name" value="GDE_N_bis"/>
</dbReference>
<dbReference type="Proteomes" id="UP000067448">
    <property type="component" value="Unassembled WGS sequence"/>
</dbReference>
<evidence type="ECO:0000313" key="5">
    <source>
        <dbReference type="Proteomes" id="UP000067448"/>
    </source>
</evidence>
<dbReference type="GO" id="GO:0005975">
    <property type="term" value="P:carbohydrate metabolic process"/>
    <property type="evidence" value="ECO:0007669"/>
    <property type="project" value="InterPro"/>
</dbReference>
<evidence type="ECO:0000256" key="1">
    <source>
        <dbReference type="SAM" id="MobiDB-lite"/>
    </source>
</evidence>
<protein>
    <submittedName>
        <fullName evidence="4">Amylo-alpha-1,6-glucosidase</fullName>
    </submittedName>
</protein>
<proteinExistence type="predicted"/>
<dbReference type="Pfam" id="PF14742">
    <property type="entry name" value="GDE_N_bis"/>
    <property type="match status" value="1"/>
</dbReference>
<comment type="caution">
    <text evidence="4">The sequence shown here is derived from an EMBL/GenBank/DDBJ whole genome shotgun (WGS) entry which is preliminary data.</text>
</comment>
<evidence type="ECO:0000313" key="4">
    <source>
        <dbReference type="EMBL" id="GAQ66485.1"/>
    </source>
</evidence>
<reference evidence="5" key="3">
    <citation type="submission" date="2016-02" db="EMBL/GenBank/DDBJ databases">
        <title>Draft genome of pathogenic Streptomyces sp. in Japan.</title>
        <authorList>
            <person name="Tomihama T."/>
            <person name="Ikenaga M."/>
            <person name="Sakai M."/>
            <person name="Okubo T."/>
            <person name="Ikeda S."/>
        </authorList>
    </citation>
    <scope>NUCLEOTIDE SEQUENCE [LARGE SCALE GENOMIC DNA]</scope>
    <source>
        <strain evidence="5">S58</strain>
    </source>
</reference>
<evidence type="ECO:0000259" key="3">
    <source>
        <dbReference type="Pfam" id="PF22422"/>
    </source>
</evidence>
<dbReference type="Pfam" id="PF22422">
    <property type="entry name" value="MGH1-like_GH"/>
    <property type="match status" value="1"/>
</dbReference>
<feature type="domain" description="Mannosylglycerate hydrolase MGH1-like glycoside hydrolase" evidence="3">
    <location>
        <begin position="458"/>
        <end position="633"/>
    </location>
</feature>
<feature type="region of interest" description="Disordered" evidence="1">
    <location>
        <begin position="74"/>
        <end position="103"/>
    </location>
</feature>
<name>A0A117EG29_STRSC</name>
<reference evidence="4 5" key="2">
    <citation type="journal article" date="2016" name="Genome Announc.">
        <title>Draft Genome Sequences of Streptomyces scabiei S58, Streptomyces turgidiscabies T45, and Streptomyces acidiscabies a10, the Pathogens of Potato Common Scab, Isolated in Japan.</title>
        <authorList>
            <person name="Tomihama T."/>
            <person name="Nishi Y."/>
            <person name="Sakai M."/>
            <person name="Ikenaga M."/>
            <person name="Okubo T."/>
            <person name="Ikeda S."/>
        </authorList>
    </citation>
    <scope>NUCLEOTIDE SEQUENCE [LARGE SCALE GENOMIC DNA]</scope>
    <source>
        <strain evidence="4 5">S58</strain>
    </source>
</reference>
<sequence length="746" mass="77112">MTSPQRQPLLHDLAVTLAAPTVVLSAPDGNLDAAAPGAGVQGLFHADVRAVSLLRVTLRPVDLPSGVGAPSGADALSGAGAPSGEHAGKAPPTVGEGVVGEGTADGDGAGWLPVVAVMTATEGPGRSRFVGLAQALGDAVPDPTVRVDRRRILNPGLLTEQLTVRSTATTPVRLAVRVEIAGDLVPLEHAKAGRTARSPLEPAGELSSDTGVLGWGDGAVAVTVSAPGATPDAEHSTLTWTLTIEPGESVELHLAVEITEPDAVVTAADPRPTWRRPEVTADDRRLPALVAQSLDDLHSLRMATAASPGDTFLAAGVPWFFTLFGRDSLWAARMLLPLGTDLALGTLRTLAAQQGTRTDPATEEEPGKILHEVRRGAFDDGMGLVLPPVYYGTVDATPLWICLLHDAWRWGLPAAAVEPLLPALKAALGWIDTAAQAGDGFLSYVDHRGTGLANQGWKDSGDAVRFADGRLAEAPLALAEVQGYAYEAALAGAALLDAFALPDGERWRTFAADLADRFRARFWVSDQQGPYPAMALDGSGRPVDAVASNMGHLLATGILNADETAAVAARLAAPDMSDAYGLRTMSSKSGGYGPLRYHCGTVWPHDTAIAVTGLARSGHPEAAARLIEGILAAAPAFDHRLPELWGGDARTDTPAPVPYPAACRPQAWSAAAAIALMTAMTGLDPDVPTGRLHVRPTGPLPVGALTVAGLTVAGERLDISINSGGRVESVTAPAGLTVEQSVALRA</sequence>
<dbReference type="SUPFAM" id="SSF48208">
    <property type="entry name" value="Six-hairpin glycosidases"/>
    <property type="match status" value="1"/>
</dbReference>
<reference evidence="5" key="1">
    <citation type="submission" date="2015-11" db="EMBL/GenBank/DDBJ databases">
        <authorList>
            <consortium name="Cross-ministerial Strategic Innovation Promotion Program (SIP) consortium"/>
            <person name="Tomihama T."/>
            <person name="Ikenaga M."/>
            <person name="Sakai M."/>
            <person name="Okubo T."/>
            <person name="Ikeda S."/>
        </authorList>
    </citation>
    <scope>NUCLEOTIDE SEQUENCE [LARGE SCALE GENOMIC DNA]</scope>
    <source>
        <strain evidence="5">S58</strain>
    </source>
</reference>
<dbReference type="AlphaFoldDB" id="A0A117EG29"/>
<dbReference type="InterPro" id="IPR054491">
    <property type="entry name" value="MGH1-like_GH"/>
</dbReference>
<organism evidence="4 5">
    <name type="scientific">Streptomyces scabiei</name>
    <dbReference type="NCBI Taxonomy" id="1930"/>
    <lineage>
        <taxon>Bacteria</taxon>
        <taxon>Bacillati</taxon>
        <taxon>Actinomycetota</taxon>
        <taxon>Actinomycetes</taxon>
        <taxon>Kitasatosporales</taxon>
        <taxon>Streptomycetaceae</taxon>
        <taxon>Streptomyces</taxon>
    </lineage>
</organism>
<dbReference type="InterPro" id="IPR008928">
    <property type="entry name" value="6-hairpin_glycosidase_sf"/>
</dbReference>
<dbReference type="RefSeq" id="WP_059083725.1">
    <property type="nucleotide sequence ID" value="NZ_BCMM01000041.1"/>
</dbReference>
<dbReference type="Gene3D" id="1.50.10.10">
    <property type="match status" value="1"/>
</dbReference>
<dbReference type="EMBL" id="BCMM01000041">
    <property type="protein sequence ID" value="GAQ66485.1"/>
    <property type="molecule type" value="Genomic_DNA"/>
</dbReference>
<dbReference type="InterPro" id="IPR012341">
    <property type="entry name" value="6hp_glycosidase-like_sf"/>
</dbReference>
<evidence type="ECO:0000259" key="2">
    <source>
        <dbReference type="Pfam" id="PF14742"/>
    </source>
</evidence>